<dbReference type="InterPro" id="IPR051207">
    <property type="entry name" value="ComplexI_NDUFA9_subunit"/>
</dbReference>
<sequence length="316" mass="33643">MATRRVATVFGGSGFIGRYVVRRLAQSGAVVRVAVRDPEAALFLKPMGAVGQIVPLYAPITEEALVARAVAGAEEVVNLVGILAERRRGDFTRVQAEGAGRVARLAAKAGVARLAHVSAIGADPASPSRYAASKCEGEAQVRAAFPTATILRPSVVFGPEDQFFNRLGRIAQFLPVMPVIAGETRFQPVYVGDVADAVLAVLSRAEAVGGVFELGGPRVWRFRELVAYILRETGRKRKMINVPMAALRLGAMLAEHLPGKPLTRDQLLLLARDNVVAPGAPGLAALAIAATPVELIVPTYLRLYRPGGRARELFAL</sequence>
<dbReference type="Pfam" id="PF01370">
    <property type="entry name" value="Epimerase"/>
    <property type="match status" value="1"/>
</dbReference>
<name>A0A8J4M5E8_9PROT</name>
<dbReference type="CDD" id="cd05271">
    <property type="entry name" value="NDUFA9_like_SDR_a"/>
    <property type="match status" value="1"/>
</dbReference>
<reference evidence="2" key="1">
    <citation type="journal article" date="2020" name="mSystems">
        <title>Genome- and Community-Level Interaction Insights into Carbon Utilization and Element Cycling Functions of Hydrothermarchaeota in Hydrothermal Sediment.</title>
        <authorList>
            <person name="Zhou Z."/>
            <person name="Liu Y."/>
            <person name="Xu W."/>
            <person name="Pan J."/>
            <person name="Luo Z.H."/>
            <person name="Li M."/>
        </authorList>
    </citation>
    <scope>NUCLEOTIDE SEQUENCE</scope>
    <source>
        <strain evidence="2">SpSt-997</strain>
    </source>
</reference>
<proteinExistence type="predicted"/>
<dbReference type="SUPFAM" id="SSF51735">
    <property type="entry name" value="NAD(P)-binding Rossmann-fold domains"/>
    <property type="match status" value="1"/>
</dbReference>
<feature type="domain" description="NAD-dependent epimerase/dehydratase" evidence="1">
    <location>
        <begin position="8"/>
        <end position="215"/>
    </location>
</feature>
<organism evidence="2">
    <name type="scientific">Acidicaldus sp</name>
    <dbReference type="NCBI Taxonomy" id="1872105"/>
    <lineage>
        <taxon>Bacteria</taxon>
        <taxon>Pseudomonadati</taxon>
        <taxon>Pseudomonadota</taxon>
        <taxon>Alphaproteobacteria</taxon>
        <taxon>Acetobacterales</taxon>
        <taxon>Acetobacteraceae</taxon>
        <taxon>Acidicaldus</taxon>
    </lineage>
</organism>
<evidence type="ECO:0000259" key="1">
    <source>
        <dbReference type="Pfam" id="PF01370"/>
    </source>
</evidence>
<dbReference type="PANTHER" id="PTHR12126">
    <property type="entry name" value="NADH-UBIQUINONE OXIDOREDUCTASE 39 KDA SUBUNIT-RELATED"/>
    <property type="match status" value="1"/>
</dbReference>
<dbReference type="FunFam" id="3.40.50.720:FF:000702">
    <property type="entry name" value="NADH dehydrogenase (Ubiquinone)"/>
    <property type="match status" value="1"/>
</dbReference>
<comment type="caution">
    <text evidence="2">The sequence shown here is derived from an EMBL/GenBank/DDBJ whole genome shotgun (WGS) entry which is preliminary data.</text>
</comment>
<dbReference type="PANTHER" id="PTHR12126:SF11">
    <property type="entry name" value="NADH DEHYDROGENASE [UBIQUINONE] 1 ALPHA SUBCOMPLEX SUBUNIT 9, MITOCHONDRIAL"/>
    <property type="match status" value="1"/>
</dbReference>
<gene>
    <name evidence="2" type="ORF">ENY07_03075</name>
</gene>
<dbReference type="GO" id="GO:0044877">
    <property type="term" value="F:protein-containing complex binding"/>
    <property type="evidence" value="ECO:0007669"/>
    <property type="project" value="TreeGrafter"/>
</dbReference>
<dbReference type="AlphaFoldDB" id="A0A8J4M5E8"/>
<dbReference type="InterPro" id="IPR036291">
    <property type="entry name" value="NAD(P)-bd_dom_sf"/>
</dbReference>
<dbReference type="InterPro" id="IPR001509">
    <property type="entry name" value="Epimerase_deHydtase"/>
</dbReference>
<protein>
    <submittedName>
        <fullName evidence="2">Complex I NDUFA9 subunit family protein</fullName>
    </submittedName>
</protein>
<dbReference type="Gene3D" id="3.40.50.720">
    <property type="entry name" value="NAD(P)-binding Rossmann-like Domain"/>
    <property type="match status" value="1"/>
</dbReference>
<dbReference type="EMBL" id="DTQM01000060">
    <property type="protein sequence ID" value="HGC42192.1"/>
    <property type="molecule type" value="Genomic_DNA"/>
</dbReference>
<accession>A0A8J4M5E8</accession>
<evidence type="ECO:0000313" key="2">
    <source>
        <dbReference type="EMBL" id="HGC42192.1"/>
    </source>
</evidence>